<feature type="transmembrane region" description="Helical" evidence="1">
    <location>
        <begin position="94"/>
        <end position="119"/>
    </location>
</feature>
<gene>
    <name evidence="2" type="ORF">D9758_001747</name>
</gene>
<dbReference type="AlphaFoldDB" id="A0A8H5LX95"/>
<evidence type="ECO:0000313" key="3">
    <source>
        <dbReference type="Proteomes" id="UP000559256"/>
    </source>
</evidence>
<keyword evidence="1" id="KW-1133">Transmembrane helix</keyword>
<keyword evidence="3" id="KW-1185">Reference proteome</keyword>
<protein>
    <submittedName>
        <fullName evidence="2">Uncharacterized protein</fullName>
    </submittedName>
</protein>
<organism evidence="2 3">
    <name type="scientific">Tetrapyrgos nigripes</name>
    <dbReference type="NCBI Taxonomy" id="182062"/>
    <lineage>
        <taxon>Eukaryota</taxon>
        <taxon>Fungi</taxon>
        <taxon>Dikarya</taxon>
        <taxon>Basidiomycota</taxon>
        <taxon>Agaricomycotina</taxon>
        <taxon>Agaricomycetes</taxon>
        <taxon>Agaricomycetidae</taxon>
        <taxon>Agaricales</taxon>
        <taxon>Marasmiineae</taxon>
        <taxon>Marasmiaceae</taxon>
        <taxon>Tetrapyrgos</taxon>
    </lineage>
</organism>
<keyword evidence="1" id="KW-0472">Membrane</keyword>
<dbReference type="Proteomes" id="UP000559256">
    <property type="component" value="Unassembled WGS sequence"/>
</dbReference>
<feature type="transmembrane region" description="Helical" evidence="1">
    <location>
        <begin position="258"/>
        <end position="277"/>
    </location>
</feature>
<evidence type="ECO:0000313" key="2">
    <source>
        <dbReference type="EMBL" id="KAF5372967.1"/>
    </source>
</evidence>
<feature type="transmembrane region" description="Helical" evidence="1">
    <location>
        <begin position="181"/>
        <end position="205"/>
    </location>
</feature>
<feature type="transmembrane region" description="Helical" evidence="1">
    <location>
        <begin position="131"/>
        <end position="149"/>
    </location>
</feature>
<proteinExistence type="predicted"/>
<sequence length="315" mass="34723">MNATSGAMSNAASGPHPSIALIYVFNAICILGFLSLSAIVTVAWLSPSIQRSKTWYSFITPWIMYDVVNLLLLGQQTGGEPSHGLCLAQASLRYTVPVLAGFATIAMVLQLFLSVWFCLPVGNNSSARNSIGIYLLLIIPPGLSLFVFLEALVHGVQYPTKVVRSNSGQVCEISDGISMKISAVCVIVGMVSSMLVEMTVCRHWTAFRNLAKHDRQSRNWENCESTIRFTFFFLLALLSCAIGLVLTFSQTNDWDPLLNARCNIVVAILPVAVAVTFGTQKDILQTFIFCRRRERFQVDSERVQKDMSRTKVAPA</sequence>
<keyword evidence="1" id="KW-0812">Transmembrane</keyword>
<dbReference type="OrthoDB" id="2896404at2759"/>
<feature type="transmembrane region" description="Helical" evidence="1">
    <location>
        <begin position="55"/>
        <end position="74"/>
    </location>
</feature>
<accession>A0A8H5LX95</accession>
<feature type="transmembrane region" description="Helical" evidence="1">
    <location>
        <begin position="226"/>
        <end position="246"/>
    </location>
</feature>
<name>A0A8H5LX95_9AGAR</name>
<comment type="caution">
    <text evidence="2">The sequence shown here is derived from an EMBL/GenBank/DDBJ whole genome shotgun (WGS) entry which is preliminary data.</text>
</comment>
<evidence type="ECO:0000256" key="1">
    <source>
        <dbReference type="SAM" id="Phobius"/>
    </source>
</evidence>
<feature type="transmembrane region" description="Helical" evidence="1">
    <location>
        <begin position="20"/>
        <end position="43"/>
    </location>
</feature>
<reference evidence="2 3" key="1">
    <citation type="journal article" date="2020" name="ISME J.">
        <title>Uncovering the hidden diversity of litter-decomposition mechanisms in mushroom-forming fungi.</title>
        <authorList>
            <person name="Floudas D."/>
            <person name="Bentzer J."/>
            <person name="Ahren D."/>
            <person name="Johansson T."/>
            <person name="Persson P."/>
            <person name="Tunlid A."/>
        </authorList>
    </citation>
    <scope>NUCLEOTIDE SEQUENCE [LARGE SCALE GENOMIC DNA]</scope>
    <source>
        <strain evidence="2 3">CBS 291.85</strain>
    </source>
</reference>
<dbReference type="EMBL" id="JAACJM010000004">
    <property type="protein sequence ID" value="KAF5372967.1"/>
    <property type="molecule type" value="Genomic_DNA"/>
</dbReference>